<keyword evidence="1" id="KW-1133">Transmembrane helix</keyword>
<dbReference type="Proteomes" id="UP000248724">
    <property type="component" value="Unassembled WGS sequence"/>
</dbReference>
<gene>
    <name evidence="2" type="ORF">DLM65_08685</name>
</gene>
<sequence>MAVADAVIARARGHGSDARWDGQRPTGAGYWAAPPDNPPDRSQPVAQWMLPAGLVVTLAGIWMTMTHVPLVAQASRGEAPWAGTLFHMTPP</sequence>
<organism evidence="2 3">
    <name type="scientific">Candidatus Aeolococcus gillhamiae</name>
    <dbReference type="NCBI Taxonomy" id="3127015"/>
    <lineage>
        <taxon>Bacteria</taxon>
        <taxon>Bacillati</taxon>
        <taxon>Candidatus Dormiibacterota</taxon>
        <taxon>Candidatus Dormibacteria</taxon>
        <taxon>Candidatus Aeolococcales</taxon>
        <taxon>Candidatus Aeolococcaceae</taxon>
        <taxon>Candidatus Aeolococcus</taxon>
    </lineage>
</organism>
<comment type="caution">
    <text evidence="2">The sequence shown here is derived from an EMBL/GenBank/DDBJ whole genome shotgun (WGS) entry which is preliminary data.</text>
</comment>
<dbReference type="EMBL" id="QHBU01000164">
    <property type="protein sequence ID" value="PZR80239.1"/>
    <property type="molecule type" value="Genomic_DNA"/>
</dbReference>
<evidence type="ECO:0000313" key="2">
    <source>
        <dbReference type="EMBL" id="PZR80239.1"/>
    </source>
</evidence>
<keyword evidence="1" id="KW-0472">Membrane</keyword>
<reference evidence="2 3" key="1">
    <citation type="journal article" date="2017" name="Nature">
        <title>Atmospheric trace gases support primary production in Antarctic desert surface soil.</title>
        <authorList>
            <person name="Ji M."/>
            <person name="Greening C."/>
            <person name="Vanwonterghem I."/>
            <person name="Carere C.R."/>
            <person name="Bay S.K."/>
            <person name="Steen J.A."/>
            <person name="Montgomery K."/>
            <person name="Lines T."/>
            <person name="Beardall J."/>
            <person name="van Dorst J."/>
            <person name="Snape I."/>
            <person name="Stott M.B."/>
            <person name="Hugenholtz P."/>
            <person name="Ferrari B.C."/>
        </authorList>
    </citation>
    <scope>NUCLEOTIDE SEQUENCE [LARGE SCALE GENOMIC DNA]</scope>
    <source>
        <strain evidence="2">RRmetagenome_bin12</strain>
    </source>
</reference>
<evidence type="ECO:0000313" key="3">
    <source>
        <dbReference type="Proteomes" id="UP000248724"/>
    </source>
</evidence>
<dbReference type="AlphaFoldDB" id="A0A2W5Z4I2"/>
<feature type="transmembrane region" description="Helical" evidence="1">
    <location>
        <begin position="45"/>
        <end position="65"/>
    </location>
</feature>
<evidence type="ECO:0000256" key="1">
    <source>
        <dbReference type="SAM" id="Phobius"/>
    </source>
</evidence>
<accession>A0A2W5Z4I2</accession>
<keyword evidence="1" id="KW-0812">Transmembrane</keyword>
<proteinExistence type="predicted"/>
<name>A0A2W5Z4I2_9BACT</name>
<protein>
    <submittedName>
        <fullName evidence="2">Uncharacterized protein</fullName>
    </submittedName>
</protein>